<evidence type="ECO:0000313" key="2">
    <source>
        <dbReference type="EMBL" id="ALH23212.1"/>
    </source>
</evidence>
<dbReference type="Gene3D" id="3.40.50.300">
    <property type="entry name" value="P-loop containing nucleotide triphosphate hydrolases"/>
    <property type="match status" value="2"/>
</dbReference>
<accession>A0A0N9R3L6</accession>
<dbReference type="KEGG" id="vg:26049173"/>
<evidence type="ECO:0000259" key="1">
    <source>
        <dbReference type="PROSITE" id="PS51192"/>
    </source>
</evidence>
<evidence type="ECO:0000313" key="3">
    <source>
        <dbReference type="Proteomes" id="UP000203826"/>
    </source>
</evidence>
<organism evidence="2 3">
    <name type="scientific">Chrysochromulina ericina virus CeV-01B</name>
    <dbReference type="NCBI Taxonomy" id="3070830"/>
    <lineage>
        <taxon>Viruses</taxon>
        <taxon>Varidnaviria</taxon>
        <taxon>Bamfordvirae</taxon>
        <taxon>Nucleocytoviricota</taxon>
        <taxon>Megaviricetes</taxon>
        <taxon>Imitervirales</taxon>
        <taxon>Mesomimiviridae</taxon>
        <taxon>Tethysvirus</taxon>
        <taxon>Tethysvirus raunefjordenense</taxon>
    </lineage>
</organism>
<dbReference type="EMBL" id="KT820662">
    <property type="protein sequence ID" value="ALH23212.1"/>
    <property type="molecule type" value="Genomic_DNA"/>
</dbReference>
<gene>
    <name evidence="2" type="ORF">ceV_306</name>
</gene>
<keyword evidence="2" id="KW-0378">Hydrolase</keyword>
<keyword evidence="2" id="KW-0067">ATP-binding</keyword>
<dbReference type="InterPro" id="IPR001650">
    <property type="entry name" value="Helicase_C-like"/>
</dbReference>
<dbReference type="SMART" id="SM00490">
    <property type="entry name" value="HELICc"/>
    <property type="match status" value="1"/>
</dbReference>
<dbReference type="InterPro" id="IPR014001">
    <property type="entry name" value="Helicase_ATP-bd"/>
</dbReference>
<reference evidence="2 3" key="1">
    <citation type="journal article" date="2015" name="Genome Announc.">
        <title>The 474-Kilobase-Pair Complete Genome Sequence of CeV-01B, a Virus Infecting Haptolina (Chrysochromulina) ericina (Prymnesiophyceae).</title>
        <authorList>
            <person name="Gallot-Lavallee L."/>
            <person name="Pagarete A."/>
            <person name="Legendre M."/>
            <person name="Santini S."/>
            <person name="Sandaa R.A."/>
            <person name="Himmelbauer H."/>
            <person name="Ogata H."/>
            <person name="Bratbak G."/>
            <person name="Claverie J.M."/>
        </authorList>
    </citation>
    <scope>NUCLEOTIDE SEQUENCE [LARGE SCALE GENOMIC DNA]</scope>
    <source>
        <strain evidence="2">CeV-01B</strain>
    </source>
</reference>
<dbReference type="GO" id="GO:0004386">
    <property type="term" value="F:helicase activity"/>
    <property type="evidence" value="ECO:0007669"/>
    <property type="project" value="UniProtKB-KW"/>
</dbReference>
<name>A0A0N9R3L6_9VIRU</name>
<dbReference type="Pfam" id="PF00271">
    <property type="entry name" value="Helicase_C"/>
    <property type="match status" value="1"/>
</dbReference>
<protein>
    <submittedName>
        <fullName evidence="2">Helicase</fullName>
    </submittedName>
</protein>
<dbReference type="InterPro" id="IPR027417">
    <property type="entry name" value="P-loop_NTPase"/>
</dbReference>
<dbReference type="PROSITE" id="PS51192">
    <property type="entry name" value="HELICASE_ATP_BIND_1"/>
    <property type="match status" value="1"/>
</dbReference>
<keyword evidence="2" id="KW-0547">Nucleotide-binding</keyword>
<proteinExistence type="predicted"/>
<dbReference type="Proteomes" id="UP000203826">
    <property type="component" value="Segment"/>
</dbReference>
<keyword evidence="2" id="KW-0347">Helicase</keyword>
<dbReference type="SUPFAM" id="SSF52540">
    <property type="entry name" value="P-loop containing nucleoside triphosphate hydrolases"/>
    <property type="match status" value="2"/>
</dbReference>
<sequence length="1207" mass="139635">MASKVDSNSQINNLELEEREIWQKDESRLKYLYPSLNDPLFNKKIAEKREFNDTKYSGEILDVRKEAERLCNSEFELSPHQQFVKNFLSLYTPYNSLLLFHGLGSGKTCSAIGVAEEMRDYIKQMGISQRIIVVASPNVQDNFRLQLFDESRLELVDGLWNIKSCVGNKLLREINPLNMRGLSRVRVVSLIKNLINSSYLFIGYTGFANFIEKQSFVPGELSINREKIIKQKLKQVFENRLIIIDEVHNIRFTDDNKRKRIASELKKLVTNVDNLRLLFLSATPLYNTYKEIIWLINIMNLNDKRSTIELKDIFDQDGNFLDNEEGKDIGQTLLERKATGYVSFVRGDNPYTFPYKIWPDQFAPEKSIKNIIYPRIQVNSKDVREPIQFLSLYMVSIGGYQDIGYNYIINKMSSTEDFNIEKMEQLGYIQLTKPLEALNIIYPNRDIFDNGIDATVDIKNLVGKEGLNSIMTYKKTISPPSINNFKYRDEILQEYGRIFAPKNIETYSAKIKAITDNILNSTGIVLIYSQYLDGGVVPIALALEEMGITRYGSTSSLFEKRPIENLDLKTYTNTNSKDGIPAKYIMITGDNKLSPDNIGEVKAATQKSNINGDKVKVILISQAGSEGLDFKFLRQVHILEPWYNLSRIEQIIGRAVRHCSHKDLSLEERNVQIFLYGSELVDNIIEPADLYVYRLAEQKAIKIGKVTRVLKEISVDCLLNSEQANFSAENMKLILKQKISDGKIIDFQVGDKPYTLQCDFQDTCMYKCKPDNTIEDINSLTYTKNFIEMNTDKIIIRIKQLMKENYFYKKSNLIREINIIRQYPLDQIYAALTELIDNNEVISDKYGRYGKLINIGEYYFFQPIELNNDNISLYDRSVPIPFKHQGIKVNISDIANISQSKTLAIAPKLADIISESSDIKTSQVESKIEEVIKSAETIDEPTKVPLRPEPESLPGKRLIDKMLADYNSAMTKQIIIRGDKDVWYKYSYFILKELEEIGISKEILDDLLISHMVEMNLYDDLVNILNYLYFNSDLNVFENKILNYFNNYEIKYRDLTGILLPGWNPKTKKPIFKLLIKNNVEKIWKLGESEDYNDFLPKIKEDIIPKSQINNIFGFISNFKNTLMVFKVKDNKPGNTGARCDQGAKLTAEKINELLDKKEYYTESVIKKRSSAYLCVLQEFLLRINDYNKKDNKRWFLRPVEFIFYSS</sequence>
<keyword evidence="3" id="KW-1185">Reference proteome</keyword>
<feature type="domain" description="Helicase ATP-binding" evidence="1">
    <location>
        <begin position="231"/>
        <end position="302"/>
    </location>
</feature>